<keyword evidence="13" id="KW-1185">Reference proteome</keyword>
<dbReference type="RefSeq" id="WP_188366643.1">
    <property type="nucleotide sequence ID" value="NZ_BMDT01000001.1"/>
</dbReference>
<dbReference type="GO" id="GO:0008652">
    <property type="term" value="P:amino acid biosynthetic process"/>
    <property type="evidence" value="ECO:0007669"/>
    <property type="project" value="UniProtKB-KW"/>
</dbReference>
<sequence>MTKKIEISGETRLVGFFASPARHSISPKMHNLAFENRGIDARYLAFDVLPENLLGSIEAIRSLGLLGVNLSMPHKQAVLPLLDELSTGARLIGAVNTVVNQEGKLIGHNTDGIGFMRSLEELALDIRDKEITVLGAGGAATAIICQAALDGVQTIHIISRKSANFTKMAQKIKEIQKQTTCQINLIESTNQVAITEACQRSCLLINGTNVGMGELEDQIPMIQISDLRADLAVSDIIYHPAETKLLKEAKKTGAKTMNGLGMLIHQGAVAFELWTNQTMPVELVKEALLK</sequence>
<feature type="binding site" evidence="9">
    <location>
        <position position="238"/>
    </location>
    <ligand>
        <name>shikimate</name>
        <dbReference type="ChEBI" id="CHEBI:36208"/>
    </ligand>
</feature>
<comment type="catalytic activity">
    <reaction evidence="6">
        <text>L-quinate + NAD(+) = 3-dehydroquinate + NADH + H(+)</text>
        <dbReference type="Rhea" id="RHEA:22364"/>
        <dbReference type="ChEBI" id="CHEBI:15378"/>
        <dbReference type="ChEBI" id="CHEBI:29751"/>
        <dbReference type="ChEBI" id="CHEBI:32364"/>
        <dbReference type="ChEBI" id="CHEBI:57540"/>
        <dbReference type="ChEBI" id="CHEBI:57945"/>
        <dbReference type="EC" id="1.1.1.24"/>
    </reaction>
</comment>
<evidence type="ECO:0000259" key="11">
    <source>
        <dbReference type="Pfam" id="PF18317"/>
    </source>
</evidence>
<evidence type="ECO:0000256" key="3">
    <source>
        <dbReference type="ARBA" id="ARBA00022857"/>
    </source>
</evidence>
<feature type="binding site" evidence="9">
    <location>
        <begin position="135"/>
        <end position="139"/>
    </location>
    <ligand>
        <name>NADP(+)</name>
        <dbReference type="ChEBI" id="CHEBI:58349"/>
    </ligand>
</feature>
<dbReference type="GO" id="GO:0009423">
    <property type="term" value="P:chorismate biosynthetic process"/>
    <property type="evidence" value="ECO:0007669"/>
    <property type="project" value="UniProtKB-UniRule"/>
</dbReference>
<comment type="catalytic activity">
    <reaction evidence="7">
        <text>shikimate + NAD(+) = 3-dehydroshikimate + NADH + H(+)</text>
        <dbReference type="Rhea" id="RHEA:17741"/>
        <dbReference type="ChEBI" id="CHEBI:15378"/>
        <dbReference type="ChEBI" id="CHEBI:16630"/>
        <dbReference type="ChEBI" id="CHEBI:36208"/>
        <dbReference type="ChEBI" id="CHEBI:57540"/>
        <dbReference type="ChEBI" id="CHEBI:57945"/>
    </reaction>
</comment>
<comment type="pathway">
    <text evidence="1 9">Metabolic intermediate biosynthesis; chorismate biosynthesis; chorismate from D-erythrose 4-phosphate and phosphoenolpyruvate: step 4/7.</text>
</comment>
<keyword evidence="2 9" id="KW-0028">Amino-acid biosynthesis</keyword>
<evidence type="ECO:0000259" key="10">
    <source>
        <dbReference type="Pfam" id="PF08501"/>
    </source>
</evidence>
<feature type="binding site" evidence="9">
    <location>
        <position position="71"/>
    </location>
    <ligand>
        <name>shikimate</name>
        <dbReference type="ChEBI" id="CHEBI:36208"/>
    </ligand>
</feature>
<feature type="domain" description="SDH C-terminal" evidence="11">
    <location>
        <begin position="259"/>
        <end position="289"/>
    </location>
</feature>
<dbReference type="Gene3D" id="3.40.50.720">
    <property type="entry name" value="NAD(P)-binding Rossmann-like Domain"/>
    <property type="match status" value="1"/>
</dbReference>
<dbReference type="InterPro" id="IPR013708">
    <property type="entry name" value="Shikimate_DH-bd_N"/>
</dbReference>
<accession>A0A917JF31</accession>
<dbReference type="GO" id="GO:0009073">
    <property type="term" value="P:aromatic amino acid family biosynthetic process"/>
    <property type="evidence" value="ECO:0007669"/>
    <property type="project" value="UniProtKB-KW"/>
</dbReference>
<dbReference type="AlphaFoldDB" id="A0A917JF31"/>
<feature type="domain" description="Shikimate dehydrogenase substrate binding N-terminal" evidence="10">
    <location>
        <begin position="17"/>
        <end position="98"/>
    </location>
</feature>
<evidence type="ECO:0000256" key="9">
    <source>
        <dbReference type="HAMAP-Rule" id="MF_00222"/>
    </source>
</evidence>
<comment type="catalytic activity">
    <reaction evidence="9">
        <text>shikimate + NADP(+) = 3-dehydroshikimate + NADPH + H(+)</text>
        <dbReference type="Rhea" id="RHEA:17737"/>
        <dbReference type="ChEBI" id="CHEBI:15378"/>
        <dbReference type="ChEBI" id="CHEBI:16630"/>
        <dbReference type="ChEBI" id="CHEBI:36208"/>
        <dbReference type="ChEBI" id="CHEBI:57783"/>
        <dbReference type="ChEBI" id="CHEBI:58349"/>
        <dbReference type="EC" id="1.1.1.25"/>
    </reaction>
</comment>
<evidence type="ECO:0000256" key="5">
    <source>
        <dbReference type="ARBA" id="ARBA00023141"/>
    </source>
</evidence>
<comment type="pathway">
    <text evidence="8">Aromatic compound metabolism; 3,4-dihydroxybenzoate biosynthesis; 3-dehydroquinate from D-quinate (NAD(+) route).</text>
</comment>
<dbReference type="GO" id="GO:0030266">
    <property type="term" value="F:quinate 3-dehydrogenase (NAD+) activity"/>
    <property type="evidence" value="ECO:0007669"/>
    <property type="project" value="UniProtKB-EC"/>
</dbReference>
<dbReference type="InterPro" id="IPR046346">
    <property type="entry name" value="Aminoacid_DH-like_N_sf"/>
</dbReference>
<dbReference type="FunFam" id="3.40.50.720:FF:000086">
    <property type="entry name" value="Quinate/shikimate dehydrogenase"/>
    <property type="match status" value="1"/>
</dbReference>
<evidence type="ECO:0000313" key="12">
    <source>
        <dbReference type="EMBL" id="GGI64815.1"/>
    </source>
</evidence>
<dbReference type="InterPro" id="IPR041121">
    <property type="entry name" value="SDH_C"/>
</dbReference>
<name>A0A917JF31_9ENTE</name>
<feature type="binding site" evidence="9">
    <location>
        <position position="236"/>
    </location>
    <ligand>
        <name>NADP(+)</name>
        <dbReference type="ChEBI" id="CHEBI:58349"/>
    </ligand>
</feature>
<comment type="subunit">
    <text evidence="9">Homodimer.</text>
</comment>
<dbReference type="SUPFAM" id="SSF51735">
    <property type="entry name" value="NAD(P)-binding Rossmann-fold domains"/>
    <property type="match status" value="1"/>
</dbReference>
<feature type="binding site" evidence="9">
    <location>
        <position position="259"/>
    </location>
    <ligand>
        <name>NADP(+)</name>
        <dbReference type="ChEBI" id="CHEBI:58349"/>
    </ligand>
</feature>
<feature type="binding site" evidence="9">
    <location>
        <begin position="24"/>
        <end position="26"/>
    </location>
    <ligand>
        <name>shikimate</name>
        <dbReference type="ChEBI" id="CHEBI:36208"/>
    </ligand>
</feature>
<dbReference type="NCBIfam" id="NF001319">
    <property type="entry name" value="PRK00258.3-3"/>
    <property type="match status" value="1"/>
</dbReference>
<dbReference type="Pfam" id="PF08501">
    <property type="entry name" value="Shikimate_dh_N"/>
    <property type="match status" value="1"/>
</dbReference>
<protein>
    <recommendedName>
        <fullName evidence="9">Shikimate dehydrogenase (NADP(+))</fullName>
        <shortName evidence="9">SDH</shortName>
        <ecNumber evidence="9">1.1.1.25</ecNumber>
    </recommendedName>
</protein>
<keyword evidence="4 9" id="KW-0560">Oxidoreductase</keyword>
<organism evidence="12 13">
    <name type="scientific">Enterococcus alcedinis</name>
    <dbReference type="NCBI Taxonomy" id="1274384"/>
    <lineage>
        <taxon>Bacteria</taxon>
        <taxon>Bacillati</taxon>
        <taxon>Bacillota</taxon>
        <taxon>Bacilli</taxon>
        <taxon>Lactobacillales</taxon>
        <taxon>Enterococcaceae</taxon>
        <taxon>Enterococcus</taxon>
    </lineage>
</organism>
<dbReference type="NCBIfam" id="TIGR00507">
    <property type="entry name" value="aroE"/>
    <property type="match status" value="1"/>
</dbReference>
<evidence type="ECO:0000256" key="7">
    <source>
        <dbReference type="ARBA" id="ARBA00052329"/>
    </source>
</evidence>
<dbReference type="SUPFAM" id="SSF53223">
    <property type="entry name" value="Aminoacid dehydrogenase-like, N-terminal domain"/>
    <property type="match status" value="1"/>
</dbReference>
<evidence type="ECO:0000256" key="1">
    <source>
        <dbReference type="ARBA" id="ARBA00004871"/>
    </source>
</evidence>
<dbReference type="GO" id="GO:0050661">
    <property type="term" value="F:NADP binding"/>
    <property type="evidence" value="ECO:0007669"/>
    <property type="project" value="InterPro"/>
</dbReference>
<dbReference type="InterPro" id="IPR036291">
    <property type="entry name" value="NAD(P)-bd_dom_sf"/>
</dbReference>
<dbReference type="GO" id="GO:0019632">
    <property type="term" value="P:shikimate metabolic process"/>
    <property type="evidence" value="ECO:0007669"/>
    <property type="project" value="InterPro"/>
</dbReference>
<comment type="caution">
    <text evidence="12">The sequence shown here is derived from an EMBL/GenBank/DDBJ whole genome shotgun (WGS) entry which is preliminary data.</text>
</comment>
<dbReference type="InterPro" id="IPR022893">
    <property type="entry name" value="Shikimate_DH_fam"/>
</dbReference>
<dbReference type="Proteomes" id="UP000622610">
    <property type="component" value="Unassembled WGS sequence"/>
</dbReference>
<evidence type="ECO:0000256" key="6">
    <source>
        <dbReference type="ARBA" id="ARBA00051639"/>
    </source>
</evidence>
<gene>
    <name evidence="9 12" type="primary">aroE</name>
    <name evidence="12" type="ORF">GCM10011482_04690</name>
</gene>
<proteinExistence type="inferred from homology"/>
<dbReference type="PANTHER" id="PTHR21089:SF1">
    <property type="entry name" value="BIFUNCTIONAL 3-DEHYDROQUINATE DEHYDRATASE_SHIKIMATE DEHYDROGENASE, CHLOROPLASTIC"/>
    <property type="match status" value="1"/>
</dbReference>
<dbReference type="InterPro" id="IPR011342">
    <property type="entry name" value="Shikimate_DH"/>
</dbReference>
<comment type="function">
    <text evidence="9">Involved in the biosynthesis of the chorismate, which leads to the biosynthesis of aromatic amino acids. Catalyzes the reversible NADPH linked reduction of 3-dehydroshikimate (DHSA) to yield shikimate (SA).</text>
</comment>
<keyword evidence="5 9" id="KW-0057">Aromatic amino acid biosynthesis</keyword>
<dbReference type="Pfam" id="PF18317">
    <property type="entry name" value="SDH_C"/>
    <property type="match status" value="1"/>
</dbReference>
<evidence type="ECO:0000256" key="2">
    <source>
        <dbReference type="ARBA" id="ARBA00022605"/>
    </source>
</evidence>
<dbReference type="HAMAP" id="MF_00222">
    <property type="entry name" value="Shikimate_DH_AroE"/>
    <property type="match status" value="1"/>
</dbReference>
<evidence type="ECO:0000313" key="13">
    <source>
        <dbReference type="Proteomes" id="UP000622610"/>
    </source>
</evidence>
<dbReference type="GO" id="GO:0004764">
    <property type="term" value="F:shikimate 3-dehydrogenase (NADP+) activity"/>
    <property type="evidence" value="ECO:0007669"/>
    <property type="project" value="UniProtKB-UniRule"/>
</dbReference>
<evidence type="ECO:0000256" key="8">
    <source>
        <dbReference type="ARBA" id="ARBA00060613"/>
    </source>
</evidence>
<comment type="caution">
    <text evidence="9">Lacks conserved residue(s) required for the propagation of feature annotation.</text>
</comment>
<feature type="active site" description="Proton acceptor" evidence="9">
    <location>
        <position position="75"/>
    </location>
</feature>
<dbReference type="EMBL" id="BMDT01000001">
    <property type="protein sequence ID" value="GGI64815.1"/>
    <property type="molecule type" value="Genomic_DNA"/>
</dbReference>
<evidence type="ECO:0000256" key="4">
    <source>
        <dbReference type="ARBA" id="ARBA00023002"/>
    </source>
</evidence>
<dbReference type="PANTHER" id="PTHR21089">
    <property type="entry name" value="SHIKIMATE DEHYDROGENASE"/>
    <property type="match status" value="1"/>
</dbReference>
<comment type="similarity">
    <text evidence="9">Belongs to the shikimate dehydrogenase family.</text>
</comment>
<dbReference type="Gene3D" id="3.40.50.10860">
    <property type="entry name" value="Leucine Dehydrogenase, chain A, domain 1"/>
    <property type="match status" value="1"/>
</dbReference>
<reference evidence="12" key="2">
    <citation type="submission" date="2020-09" db="EMBL/GenBank/DDBJ databases">
        <authorList>
            <person name="Sun Q."/>
            <person name="Sedlacek I."/>
        </authorList>
    </citation>
    <scope>NUCLEOTIDE SEQUENCE</scope>
    <source>
        <strain evidence="12">CCM 8433</strain>
    </source>
</reference>
<reference evidence="12" key="1">
    <citation type="journal article" date="2014" name="Int. J. Syst. Evol. Microbiol.">
        <title>Complete genome sequence of Corynebacterium casei LMG S-19264T (=DSM 44701T), isolated from a smear-ripened cheese.</title>
        <authorList>
            <consortium name="US DOE Joint Genome Institute (JGI-PGF)"/>
            <person name="Walter F."/>
            <person name="Albersmeier A."/>
            <person name="Kalinowski J."/>
            <person name="Ruckert C."/>
        </authorList>
    </citation>
    <scope>NUCLEOTIDE SEQUENCE</scope>
    <source>
        <strain evidence="12">CCM 8433</strain>
    </source>
</reference>
<feature type="binding site" evidence="9">
    <location>
        <position position="111"/>
    </location>
    <ligand>
        <name>shikimate</name>
        <dbReference type="ChEBI" id="CHEBI:36208"/>
    </ligand>
</feature>
<dbReference type="CDD" id="cd01065">
    <property type="entry name" value="NAD_bind_Shikimate_DH"/>
    <property type="match status" value="1"/>
</dbReference>
<feature type="binding site" evidence="9">
    <location>
        <position position="266"/>
    </location>
    <ligand>
        <name>shikimate</name>
        <dbReference type="ChEBI" id="CHEBI:36208"/>
    </ligand>
</feature>
<feature type="binding site" evidence="9">
    <location>
        <position position="96"/>
    </location>
    <ligand>
        <name>shikimate</name>
        <dbReference type="ChEBI" id="CHEBI:36208"/>
    </ligand>
</feature>
<keyword evidence="3 9" id="KW-0521">NADP</keyword>
<dbReference type="EC" id="1.1.1.25" evidence="9"/>